<dbReference type="InterPro" id="IPR015421">
    <property type="entry name" value="PyrdxlP-dep_Trfase_major"/>
</dbReference>
<protein>
    <recommendedName>
        <fullName evidence="2">cysteine-S-conjugate beta-lyase</fullName>
        <ecNumber evidence="2">4.4.1.13</ecNumber>
    </recommendedName>
</protein>
<gene>
    <name evidence="7" type="ORF">H9649_13575</name>
</gene>
<evidence type="ECO:0000256" key="4">
    <source>
        <dbReference type="ARBA" id="ARBA00023239"/>
    </source>
</evidence>
<comment type="similarity">
    <text evidence="5">Belongs to the class-II pyridoxal-phosphate-dependent aminotransferase family. MalY/PatB cystathionine beta-lyase subfamily.</text>
</comment>
<evidence type="ECO:0000256" key="2">
    <source>
        <dbReference type="ARBA" id="ARBA00012224"/>
    </source>
</evidence>
<dbReference type="RefSeq" id="WP_191695436.1">
    <property type="nucleotide sequence ID" value="NZ_JACSQN010000012.1"/>
</dbReference>
<organism evidence="7 8">
    <name type="scientific">Sporosarcina quadrami</name>
    <dbReference type="NCBI Taxonomy" id="2762234"/>
    <lineage>
        <taxon>Bacteria</taxon>
        <taxon>Bacillati</taxon>
        <taxon>Bacillota</taxon>
        <taxon>Bacilli</taxon>
        <taxon>Bacillales</taxon>
        <taxon>Caryophanaceae</taxon>
        <taxon>Sporosarcina</taxon>
    </lineage>
</organism>
<feature type="domain" description="Aminotransferase class I/classII large" evidence="6">
    <location>
        <begin position="48"/>
        <end position="384"/>
    </location>
</feature>
<keyword evidence="7" id="KW-0032">Aminotransferase</keyword>
<accession>A0ABR8UCR2</accession>
<evidence type="ECO:0000313" key="8">
    <source>
        <dbReference type="Proteomes" id="UP000626786"/>
    </source>
</evidence>
<dbReference type="Gene3D" id="3.90.1150.10">
    <property type="entry name" value="Aspartate Aminotransferase, domain 1"/>
    <property type="match status" value="1"/>
</dbReference>
<dbReference type="SUPFAM" id="SSF53383">
    <property type="entry name" value="PLP-dependent transferases"/>
    <property type="match status" value="1"/>
</dbReference>
<keyword evidence="4" id="KW-0456">Lyase</keyword>
<dbReference type="CDD" id="cd00609">
    <property type="entry name" value="AAT_like"/>
    <property type="match status" value="1"/>
</dbReference>
<evidence type="ECO:0000313" key="7">
    <source>
        <dbReference type="EMBL" id="MBD7985620.1"/>
    </source>
</evidence>
<dbReference type="Pfam" id="PF00155">
    <property type="entry name" value="Aminotran_1_2"/>
    <property type="match status" value="1"/>
</dbReference>
<dbReference type="InterPro" id="IPR027619">
    <property type="entry name" value="C-S_lyase_PatB-like"/>
</dbReference>
<dbReference type="InterPro" id="IPR051798">
    <property type="entry name" value="Class-II_PLP-Dep_Aminotrans"/>
</dbReference>
<evidence type="ECO:0000259" key="6">
    <source>
        <dbReference type="Pfam" id="PF00155"/>
    </source>
</evidence>
<comment type="caution">
    <text evidence="7">The sequence shown here is derived from an EMBL/GenBank/DDBJ whole genome shotgun (WGS) entry which is preliminary data.</text>
</comment>
<dbReference type="PANTHER" id="PTHR43525:SF1">
    <property type="entry name" value="PROTEIN MALY"/>
    <property type="match status" value="1"/>
</dbReference>
<dbReference type="InterPro" id="IPR015424">
    <property type="entry name" value="PyrdxlP-dep_Trfase"/>
</dbReference>
<dbReference type="NCBIfam" id="TIGR04350">
    <property type="entry name" value="C_S_lyase_PatB"/>
    <property type="match status" value="1"/>
</dbReference>
<dbReference type="InterPro" id="IPR004839">
    <property type="entry name" value="Aminotransferase_I/II_large"/>
</dbReference>
<sequence length="394" mass="44222">MNAFEQVISRKDTRSVKWGNMETVYGIEDASEILPMWIADMDFAAPQPIIDAMKARLDHGIFGYSYICETCKDAVRTWLSSRHGWETKNEWMLFHHGVVPAIATVVETFTKKGDNVLITTPVYPPFFNVPGHQDRNIIECELKEENGQYSIDFDAFEKCLQQDIKVFILCNPHNPGGVVWTEEELRKVLQLCKQYDVLVLSDEIHADLVLPGHKHIPLAKLATEEGGKVITCVAPTKTFNLAGVQAAIMITDDEELHASLQKSALAHGQMELNAFAASALMSAFTECDEWLDQLLEIITSNINYVIEELPTAVPGIKIHKPQATYLLWVDYRETGLSEEEIMDKLLNKGKLALEPGTKYGEAGRGFLRMNIATPRSIVEDGVERFIKAMQPAVV</sequence>
<dbReference type="PANTHER" id="PTHR43525">
    <property type="entry name" value="PROTEIN MALY"/>
    <property type="match status" value="1"/>
</dbReference>
<dbReference type="GO" id="GO:0008483">
    <property type="term" value="F:transaminase activity"/>
    <property type="evidence" value="ECO:0007669"/>
    <property type="project" value="UniProtKB-KW"/>
</dbReference>
<name>A0ABR8UCR2_9BACL</name>
<dbReference type="EC" id="4.4.1.13" evidence="2"/>
<evidence type="ECO:0000256" key="5">
    <source>
        <dbReference type="ARBA" id="ARBA00037974"/>
    </source>
</evidence>
<evidence type="ECO:0000256" key="1">
    <source>
        <dbReference type="ARBA" id="ARBA00001933"/>
    </source>
</evidence>
<keyword evidence="3" id="KW-0663">Pyridoxal phosphate</keyword>
<dbReference type="EMBL" id="JACSQN010000012">
    <property type="protein sequence ID" value="MBD7985620.1"/>
    <property type="molecule type" value="Genomic_DNA"/>
</dbReference>
<reference evidence="7 8" key="1">
    <citation type="submission" date="2020-08" db="EMBL/GenBank/DDBJ databases">
        <title>A Genomic Blueprint of the Chicken Gut Microbiome.</title>
        <authorList>
            <person name="Gilroy R."/>
            <person name="Ravi A."/>
            <person name="Getino M."/>
            <person name="Pursley I."/>
            <person name="Horton D.L."/>
            <person name="Alikhan N.-F."/>
            <person name="Baker D."/>
            <person name="Gharbi K."/>
            <person name="Hall N."/>
            <person name="Watson M."/>
            <person name="Adriaenssens E.M."/>
            <person name="Foster-Nyarko E."/>
            <person name="Jarju S."/>
            <person name="Secka A."/>
            <person name="Antonio M."/>
            <person name="Oren A."/>
            <person name="Chaudhuri R."/>
            <person name="La Ragione R.M."/>
            <person name="Hildebrand F."/>
            <person name="Pallen M.J."/>
        </authorList>
    </citation>
    <scope>NUCLEOTIDE SEQUENCE [LARGE SCALE GENOMIC DNA]</scope>
    <source>
        <strain evidence="7 8">Sa2YVA2</strain>
    </source>
</reference>
<dbReference type="Gene3D" id="3.40.640.10">
    <property type="entry name" value="Type I PLP-dependent aspartate aminotransferase-like (Major domain)"/>
    <property type="match status" value="1"/>
</dbReference>
<evidence type="ECO:0000256" key="3">
    <source>
        <dbReference type="ARBA" id="ARBA00022898"/>
    </source>
</evidence>
<comment type="cofactor">
    <cofactor evidence="1">
        <name>pyridoxal 5'-phosphate</name>
        <dbReference type="ChEBI" id="CHEBI:597326"/>
    </cofactor>
</comment>
<proteinExistence type="inferred from homology"/>
<dbReference type="Proteomes" id="UP000626786">
    <property type="component" value="Unassembled WGS sequence"/>
</dbReference>
<keyword evidence="8" id="KW-1185">Reference proteome</keyword>
<dbReference type="InterPro" id="IPR015422">
    <property type="entry name" value="PyrdxlP-dep_Trfase_small"/>
</dbReference>
<keyword evidence="7" id="KW-0808">Transferase</keyword>